<name>A0AAW9RVY2_9BACT</name>
<evidence type="ECO:0000259" key="2">
    <source>
        <dbReference type="Pfam" id="PF18962"/>
    </source>
</evidence>
<evidence type="ECO:0000256" key="1">
    <source>
        <dbReference type="SAM" id="SignalP"/>
    </source>
</evidence>
<gene>
    <name evidence="3" type="ORF">AAG747_13610</name>
</gene>
<reference evidence="3 4" key="1">
    <citation type="submission" date="2024-04" db="EMBL/GenBank/DDBJ databases">
        <title>Novel genus in family Flammeovirgaceae.</title>
        <authorList>
            <person name="Nguyen T.H."/>
            <person name="Vuong T.Q."/>
            <person name="Le H."/>
            <person name="Kim S.-G."/>
        </authorList>
    </citation>
    <scope>NUCLEOTIDE SEQUENCE [LARGE SCALE GENOMIC DNA]</scope>
    <source>
        <strain evidence="3 4">JCM 23209</strain>
    </source>
</reference>
<evidence type="ECO:0000313" key="3">
    <source>
        <dbReference type="EMBL" id="MEN7548954.1"/>
    </source>
</evidence>
<feature type="signal peptide" evidence="1">
    <location>
        <begin position="1"/>
        <end position="18"/>
    </location>
</feature>
<dbReference type="NCBIfam" id="TIGR04183">
    <property type="entry name" value="Por_Secre_tail"/>
    <property type="match status" value="1"/>
</dbReference>
<protein>
    <submittedName>
        <fullName evidence="3">T9SS type A sorting domain-containing protein</fullName>
    </submittedName>
</protein>
<organism evidence="3 4">
    <name type="scientific">Rapidithrix thailandica</name>
    <dbReference type="NCBI Taxonomy" id="413964"/>
    <lineage>
        <taxon>Bacteria</taxon>
        <taxon>Pseudomonadati</taxon>
        <taxon>Bacteroidota</taxon>
        <taxon>Cytophagia</taxon>
        <taxon>Cytophagales</taxon>
        <taxon>Flammeovirgaceae</taxon>
        <taxon>Rapidithrix</taxon>
    </lineage>
</organism>
<sequence length="237" mass="27060">MIKYLLAICLFLWVTHQAASQSLEVLKFDEVITGEIGQMVSSKISLRNTSEKVIKLRVEKITDELLEGQEAYFKLGGKTTKAKYNFSVNTLQLKPGEVLDNFEAFFKVGIEEGETEVVYIFYDDDNPVDFARVNINYNIKADLSKDKLFVNNKIEISKIYPNPATSFAAFDYRLSDGGQKAKITIRNVLGSEIGVYELSPFENRVKFNLDTYNTGVYFYTLSLNDQTIVTRKFMVKK</sequence>
<comment type="caution">
    <text evidence="3">The sequence shown here is derived from an EMBL/GenBank/DDBJ whole genome shotgun (WGS) entry which is preliminary data.</text>
</comment>
<dbReference type="AlphaFoldDB" id="A0AAW9RVY2"/>
<feature type="chain" id="PRO_5043387460" evidence="1">
    <location>
        <begin position="19"/>
        <end position="237"/>
    </location>
</feature>
<dbReference type="Pfam" id="PF18962">
    <property type="entry name" value="Por_Secre_tail"/>
    <property type="match status" value="1"/>
</dbReference>
<dbReference type="RefSeq" id="WP_346821728.1">
    <property type="nucleotide sequence ID" value="NZ_JBDKWZ010000007.1"/>
</dbReference>
<dbReference type="EMBL" id="JBDKWZ010000007">
    <property type="protein sequence ID" value="MEN7548954.1"/>
    <property type="molecule type" value="Genomic_DNA"/>
</dbReference>
<dbReference type="InterPro" id="IPR026444">
    <property type="entry name" value="Secre_tail"/>
</dbReference>
<keyword evidence="4" id="KW-1185">Reference proteome</keyword>
<feature type="domain" description="Secretion system C-terminal sorting" evidence="2">
    <location>
        <begin position="159"/>
        <end position="235"/>
    </location>
</feature>
<evidence type="ECO:0000313" key="4">
    <source>
        <dbReference type="Proteomes" id="UP001403385"/>
    </source>
</evidence>
<accession>A0AAW9RVY2</accession>
<keyword evidence="1" id="KW-0732">Signal</keyword>
<proteinExistence type="predicted"/>
<dbReference type="Proteomes" id="UP001403385">
    <property type="component" value="Unassembled WGS sequence"/>
</dbReference>